<evidence type="ECO:0000313" key="1">
    <source>
        <dbReference type="EMBL" id="CAH0551035.1"/>
    </source>
</evidence>
<sequence>MKKSESIGTKTHLITTIGHLKRYNVLINNLKHVGGGLKNKRSDRIKWEDLTTAFQSRVRTGIIINILHLDPLWFLNDAFFLFQARIKNILKKFSLIKVNTCFGGEFLKLNINNEEVVDVKYFNTKNATIDVGTNFKNWFNDNVIDKILNKMEEFAEKDSGWALKKVLS</sequence>
<dbReference type="AlphaFoldDB" id="A0A9P0FEH2"/>
<dbReference type="Proteomes" id="UP001154078">
    <property type="component" value="Chromosome 2"/>
</dbReference>
<evidence type="ECO:0000313" key="2">
    <source>
        <dbReference type="Proteomes" id="UP001154078"/>
    </source>
</evidence>
<accession>A0A9P0FEH2</accession>
<gene>
    <name evidence="1" type="ORF">MELIAE_LOCUS3730</name>
</gene>
<keyword evidence="2" id="KW-1185">Reference proteome</keyword>
<dbReference type="EMBL" id="OV121133">
    <property type="protein sequence ID" value="CAH0551035.1"/>
    <property type="molecule type" value="Genomic_DNA"/>
</dbReference>
<dbReference type="OrthoDB" id="6696428at2759"/>
<proteinExistence type="predicted"/>
<organism evidence="1 2">
    <name type="scientific">Brassicogethes aeneus</name>
    <name type="common">Rape pollen beetle</name>
    <name type="synonym">Meligethes aeneus</name>
    <dbReference type="NCBI Taxonomy" id="1431903"/>
    <lineage>
        <taxon>Eukaryota</taxon>
        <taxon>Metazoa</taxon>
        <taxon>Ecdysozoa</taxon>
        <taxon>Arthropoda</taxon>
        <taxon>Hexapoda</taxon>
        <taxon>Insecta</taxon>
        <taxon>Pterygota</taxon>
        <taxon>Neoptera</taxon>
        <taxon>Endopterygota</taxon>
        <taxon>Coleoptera</taxon>
        <taxon>Polyphaga</taxon>
        <taxon>Cucujiformia</taxon>
        <taxon>Nitidulidae</taxon>
        <taxon>Meligethinae</taxon>
        <taxon>Brassicogethes</taxon>
    </lineage>
</organism>
<name>A0A9P0FEH2_BRAAE</name>
<reference evidence="1" key="1">
    <citation type="submission" date="2021-12" db="EMBL/GenBank/DDBJ databases">
        <authorList>
            <person name="King R."/>
        </authorList>
    </citation>
    <scope>NUCLEOTIDE SEQUENCE</scope>
</reference>
<protein>
    <submittedName>
        <fullName evidence="1">Uncharacterized protein</fullName>
    </submittedName>
</protein>